<gene>
    <name evidence="4" type="ORF">Celaphus_00010206</name>
</gene>
<keyword evidence="2" id="KW-0689">Ribosomal protein</keyword>
<keyword evidence="3" id="KW-0687">Ribonucleoprotein</keyword>
<evidence type="ECO:0000256" key="3">
    <source>
        <dbReference type="ARBA" id="ARBA00023274"/>
    </source>
</evidence>
<dbReference type="PANTHER" id="PTHR11620">
    <property type="entry name" value="60S RIBOSOMAL PROTEIN L23A"/>
    <property type="match status" value="1"/>
</dbReference>
<sequence>MLNEAQKNNFTKAFTAKTKRIKCQSEQRSFESYIRRERINYQYLDNFNRIHTHHLCSAPALPKVEAKAKTLKAKKAVLKGVHGHKTKKEDDPHAFYDVNTAKVNTLIRPDGGKKAYVQLAPDCDALDVANEIGII</sequence>
<comment type="caution">
    <text evidence="4">The sequence shown here is derived from an EMBL/GenBank/DDBJ whole genome shotgun (WGS) entry which is preliminary data.</text>
</comment>
<dbReference type="GO" id="GO:0003735">
    <property type="term" value="F:structural constituent of ribosome"/>
    <property type="evidence" value="ECO:0007669"/>
    <property type="project" value="InterPro"/>
</dbReference>
<dbReference type="InterPro" id="IPR013025">
    <property type="entry name" value="Ribosomal_uL23-like"/>
</dbReference>
<dbReference type="GO" id="GO:0006412">
    <property type="term" value="P:translation"/>
    <property type="evidence" value="ECO:0007669"/>
    <property type="project" value="InterPro"/>
</dbReference>
<dbReference type="Proteomes" id="UP000242450">
    <property type="component" value="Chromosome 24"/>
</dbReference>
<dbReference type="AlphaFoldDB" id="A0A212C9A8"/>
<dbReference type="InterPro" id="IPR012677">
    <property type="entry name" value="Nucleotide-bd_a/b_plait_sf"/>
</dbReference>
<proteinExistence type="inferred from homology"/>
<evidence type="ECO:0000256" key="1">
    <source>
        <dbReference type="ARBA" id="ARBA00006700"/>
    </source>
</evidence>
<evidence type="ECO:0000256" key="2">
    <source>
        <dbReference type="ARBA" id="ARBA00022980"/>
    </source>
</evidence>
<dbReference type="Gene3D" id="3.30.70.330">
    <property type="match status" value="1"/>
</dbReference>
<keyword evidence="5" id="KW-1185">Reference proteome</keyword>
<dbReference type="EMBL" id="MKHE01000024">
    <property type="protein sequence ID" value="OWK02565.1"/>
    <property type="molecule type" value="Genomic_DNA"/>
</dbReference>
<dbReference type="SUPFAM" id="SSF54189">
    <property type="entry name" value="Ribosomal proteins S24e, L23 and L15e"/>
    <property type="match status" value="1"/>
</dbReference>
<evidence type="ECO:0000313" key="4">
    <source>
        <dbReference type="EMBL" id="OWK02565.1"/>
    </source>
</evidence>
<name>A0A212C9A8_CEREH</name>
<protein>
    <submittedName>
        <fullName evidence="4">Uncharacterized protein</fullName>
    </submittedName>
</protein>
<dbReference type="InterPro" id="IPR012678">
    <property type="entry name" value="Ribosomal_uL23/eL15/eS24_sf"/>
</dbReference>
<organism evidence="4 5">
    <name type="scientific">Cervus elaphus hippelaphus</name>
    <name type="common">European red deer</name>
    <dbReference type="NCBI Taxonomy" id="46360"/>
    <lineage>
        <taxon>Eukaryota</taxon>
        <taxon>Metazoa</taxon>
        <taxon>Chordata</taxon>
        <taxon>Craniata</taxon>
        <taxon>Vertebrata</taxon>
        <taxon>Euteleostomi</taxon>
        <taxon>Mammalia</taxon>
        <taxon>Eutheria</taxon>
        <taxon>Laurasiatheria</taxon>
        <taxon>Artiodactyla</taxon>
        <taxon>Ruminantia</taxon>
        <taxon>Pecora</taxon>
        <taxon>Cervidae</taxon>
        <taxon>Cervinae</taxon>
        <taxon>Cervus</taxon>
    </lineage>
</organism>
<accession>A0A212C9A8</accession>
<evidence type="ECO:0000313" key="5">
    <source>
        <dbReference type="Proteomes" id="UP000242450"/>
    </source>
</evidence>
<reference evidence="4 5" key="1">
    <citation type="journal article" date="2018" name="Mol. Genet. Genomics">
        <title>The red deer Cervus elaphus genome CerEla1.0: sequencing, annotating, genes, and chromosomes.</title>
        <authorList>
            <person name="Bana N.A."/>
            <person name="Nyiri A."/>
            <person name="Nagy J."/>
            <person name="Frank K."/>
            <person name="Nagy T."/>
            <person name="Steger V."/>
            <person name="Schiller M."/>
            <person name="Lakatos P."/>
            <person name="Sugar L."/>
            <person name="Horn P."/>
            <person name="Barta E."/>
            <person name="Orosz L."/>
        </authorList>
    </citation>
    <scope>NUCLEOTIDE SEQUENCE [LARGE SCALE GENOMIC DNA]</scope>
    <source>
        <strain evidence="4">Hungarian</strain>
    </source>
</reference>
<dbReference type="GO" id="GO:0044391">
    <property type="term" value="C:ribosomal subunit"/>
    <property type="evidence" value="ECO:0007669"/>
    <property type="project" value="UniProtKB-ARBA"/>
</dbReference>
<dbReference type="OrthoDB" id="1267328at2759"/>
<comment type="similarity">
    <text evidence="1">Belongs to the universal ribosomal protein uL23 family.</text>
</comment>